<protein>
    <submittedName>
        <fullName evidence="1">Uncharacterized protein</fullName>
    </submittedName>
</protein>
<evidence type="ECO:0000313" key="1">
    <source>
        <dbReference type="EMBL" id="CCH73112.1"/>
    </source>
</evidence>
<evidence type="ECO:0000313" key="2">
    <source>
        <dbReference type="Proteomes" id="UP000035763"/>
    </source>
</evidence>
<reference evidence="1 2" key="1">
    <citation type="journal article" date="2013" name="ISME J.">
        <title>A metabolic model for members of the genus Tetrasphaera involved in enhanced biological phosphorus removal.</title>
        <authorList>
            <person name="Kristiansen R."/>
            <person name="Nguyen H.T.T."/>
            <person name="Saunders A.M."/>
            <person name="Nielsen J.L."/>
            <person name="Wimmer R."/>
            <person name="Le V.Q."/>
            <person name="McIlroy S.J."/>
            <person name="Petrovski S."/>
            <person name="Seviour R.J."/>
            <person name="Calteau A."/>
            <person name="Nielsen K.L."/>
            <person name="Nielsen P.H."/>
        </authorList>
    </citation>
    <scope>NUCLEOTIDE SEQUENCE [LARGE SCALE GENOMIC DNA]</scope>
    <source>
        <strain evidence="1 2">Ben110</strain>
    </source>
</reference>
<accession>W6JVQ5</accession>
<dbReference type="AlphaFoldDB" id="W6JVQ5"/>
<organism evidence="1 2">
    <name type="scientific">Nostocoides australiense Ben110</name>
    <dbReference type="NCBI Taxonomy" id="1193182"/>
    <lineage>
        <taxon>Bacteria</taxon>
        <taxon>Bacillati</taxon>
        <taxon>Actinomycetota</taxon>
        <taxon>Actinomycetes</taxon>
        <taxon>Micrococcales</taxon>
        <taxon>Intrasporangiaceae</taxon>
        <taxon>Nostocoides</taxon>
    </lineage>
</organism>
<proteinExistence type="predicted"/>
<name>W6JVQ5_9MICO</name>
<gene>
    <name evidence="1" type="ORF">BN11_2330009</name>
</gene>
<dbReference type="STRING" id="1193182.BN11_2330009"/>
<dbReference type="EMBL" id="CAJA01000150">
    <property type="protein sequence ID" value="CCH73112.1"/>
    <property type="molecule type" value="Genomic_DNA"/>
</dbReference>
<sequence length="36" mass="3708">MTLPLVTAPADAASPGRNGRVAVEINKQIFTLSATP</sequence>
<dbReference type="Proteomes" id="UP000035763">
    <property type="component" value="Unassembled WGS sequence"/>
</dbReference>
<keyword evidence="2" id="KW-1185">Reference proteome</keyword>
<comment type="caution">
    <text evidence="1">The sequence shown here is derived from an EMBL/GenBank/DDBJ whole genome shotgun (WGS) entry which is preliminary data.</text>
</comment>